<reference evidence="3" key="1">
    <citation type="submission" date="2019-11" db="EMBL/GenBank/DDBJ databases">
        <authorList>
            <person name="Feng L."/>
        </authorList>
    </citation>
    <scope>NUCLEOTIDE SEQUENCE</scope>
    <source>
        <strain evidence="3">VparvulaLFYP99</strain>
    </source>
</reference>
<dbReference type="Proteomes" id="UP000778864">
    <property type="component" value="Unassembled WGS sequence"/>
</dbReference>
<name>A0A6N3BWN7_VEIPA</name>
<gene>
    <name evidence="2" type="ORF">KHZ90_05950</name>
    <name evidence="3" type="ORF">VPLFYP99_01885</name>
</gene>
<proteinExistence type="predicted"/>
<dbReference type="RefSeq" id="WP_038125617.1">
    <property type="nucleotide sequence ID" value="NZ_CACRUG010000006.1"/>
</dbReference>
<evidence type="ECO:0000313" key="2">
    <source>
        <dbReference type="EMBL" id="MBS4893305.1"/>
    </source>
</evidence>
<dbReference type="EMBL" id="JAGZMU010000003">
    <property type="protein sequence ID" value="MBS4893305.1"/>
    <property type="molecule type" value="Genomic_DNA"/>
</dbReference>
<organism evidence="3">
    <name type="scientific">Veillonella parvula</name>
    <name type="common">Staphylococcus parvulus</name>
    <dbReference type="NCBI Taxonomy" id="29466"/>
    <lineage>
        <taxon>Bacteria</taxon>
        <taxon>Bacillati</taxon>
        <taxon>Bacillota</taxon>
        <taxon>Negativicutes</taxon>
        <taxon>Veillonellales</taxon>
        <taxon>Veillonellaceae</taxon>
        <taxon>Veillonella</taxon>
    </lineage>
</organism>
<evidence type="ECO:0000313" key="3">
    <source>
        <dbReference type="EMBL" id="VYU06511.1"/>
    </source>
</evidence>
<sequence>MKKWLAAMFAAGVFFVGGFGQASAADWYYIDADADDAAWFIDNSSVYKTDDAATVLVKINNVEGFTYIYTVRIDRKEKTWTELDTTVYSNAGIALLSSKETQKPTKIEPDTMGAEVMQALWGK</sequence>
<feature type="chain" id="PRO_5044116540" evidence="1">
    <location>
        <begin position="25"/>
        <end position="123"/>
    </location>
</feature>
<feature type="signal peptide" evidence="1">
    <location>
        <begin position="1"/>
        <end position="24"/>
    </location>
</feature>
<dbReference type="EMBL" id="CACRUG010000006">
    <property type="protein sequence ID" value="VYU06511.1"/>
    <property type="molecule type" value="Genomic_DNA"/>
</dbReference>
<dbReference type="AlphaFoldDB" id="A0A6N3BWN7"/>
<protein>
    <submittedName>
        <fullName evidence="3">Uncharacterized protein</fullName>
    </submittedName>
</protein>
<reference evidence="2" key="2">
    <citation type="submission" date="2021-02" db="EMBL/GenBank/DDBJ databases">
        <title>Infant gut strain persistence is associated with maternal origin, phylogeny, and functional potential including surface adhesion and iron acquisition.</title>
        <authorList>
            <person name="Lou Y.C."/>
        </authorList>
    </citation>
    <scope>NUCLEOTIDE SEQUENCE</scope>
    <source>
        <strain evidence="2">L3_108_031G1_dasL3_108_031G1_concoct_20</strain>
    </source>
</reference>
<evidence type="ECO:0000256" key="1">
    <source>
        <dbReference type="SAM" id="SignalP"/>
    </source>
</evidence>
<keyword evidence="1" id="KW-0732">Signal</keyword>
<accession>A0A6N3BWN7</accession>